<dbReference type="EMBL" id="BMEQ01000038">
    <property type="protein sequence ID" value="GGG70349.1"/>
    <property type="molecule type" value="Genomic_DNA"/>
</dbReference>
<dbReference type="Proteomes" id="UP000638848">
    <property type="component" value="Unassembled WGS sequence"/>
</dbReference>
<dbReference type="Gene3D" id="3.40.50.1110">
    <property type="entry name" value="SGNH hydrolase"/>
    <property type="match status" value="1"/>
</dbReference>
<evidence type="ECO:0000313" key="3">
    <source>
        <dbReference type="EMBL" id="GGG70349.1"/>
    </source>
</evidence>
<name>A0A917M1E0_9MICC</name>
<dbReference type="SUPFAM" id="SSF52266">
    <property type="entry name" value="SGNH hydrolase"/>
    <property type="match status" value="1"/>
</dbReference>
<comment type="caution">
    <text evidence="3">The sequence shown here is derived from an EMBL/GenBank/DDBJ whole genome shotgun (WGS) entry which is preliminary data.</text>
</comment>
<dbReference type="Pfam" id="PF13472">
    <property type="entry name" value="Lipase_GDSL_2"/>
    <property type="match status" value="1"/>
</dbReference>
<protein>
    <recommendedName>
        <fullName evidence="2">SGNH hydrolase-type esterase domain-containing protein</fullName>
    </recommendedName>
</protein>
<proteinExistence type="predicted"/>
<dbReference type="PANTHER" id="PTHR43784:SF2">
    <property type="entry name" value="GDSL-LIKE LIPASE_ACYLHYDROLASE, PUTATIVE (AFU_ORTHOLOGUE AFUA_2G00820)-RELATED"/>
    <property type="match status" value="1"/>
</dbReference>
<dbReference type="InterPro" id="IPR036514">
    <property type="entry name" value="SGNH_hydro_sf"/>
</dbReference>
<reference evidence="3" key="2">
    <citation type="submission" date="2020-09" db="EMBL/GenBank/DDBJ databases">
        <authorList>
            <person name="Sun Q."/>
            <person name="Zhou Y."/>
        </authorList>
    </citation>
    <scope>NUCLEOTIDE SEQUENCE</scope>
    <source>
        <strain evidence="3">CGMCC 1.12187</strain>
    </source>
</reference>
<evidence type="ECO:0000256" key="1">
    <source>
        <dbReference type="SAM" id="MobiDB-lite"/>
    </source>
</evidence>
<dbReference type="PANTHER" id="PTHR43784">
    <property type="entry name" value="GDSL-LIKE LIPASE/ACYLHYDROLASE, PUTATIVE (AFU_ORTHOLOGUE AFUA_2G00820)-RELATED"/>
    <property type="match status" value="1"/>
</dbReference>
<accession>A0A917M1E0</accession>
<evidence type="ECO:0000259" key="2">
    <source>
        <dbReference type="Pfam" id="PF13472"/>
    </source>
</evidence>
<dbReference type="RefSeq" id="WP_188540145.1">
    <property type="nucleotide sequence ID" value="NZ_BMEQ01000038.1"/>
</dbReference>
<dbReference type="CDD" id="cd19958">
    <property type="entry name" value="pyocin_knob"/>
    <property type="match status" value="2"/>
</dbReference>
<sequence length="702" mass="75009">MALHAKTNADGIGYIGSESTFEAGVSSVFENGTKFMADTVGILMRNSKWLRPALSSSDTLDTPVIAGLYPINSSSTATALGMPTPSFGVVEIIIHNDTHKRATWMPADGAGSWVRHKTNGTWGAWKQSAELWNRRVLSSADNLDTLTDQGVFYVYSGTVSTALGLPFNGVGIVENLVVGNTTKQTTRPVIGTQEWTRHKTGGVWYPWTEIAPAVASPKQTTPGSGVKTVPLALTAGTTETNTDIVGRSVRVPVHYGATIPRWRVHVRNWHTRTGGTVNTSHALTGVWIGKGSTTTGTYTATPTQVAGAATIPAGTTEWVSSWINHELPADVEHLLSFGINNATATTAAYPLGHAWITYAAADVTALAAGSVVNRVPFDWWIEAEVPVHVPAVAAYGDSITAGTGATRPMFDSWPSQYGRLNGFLPVHYAWPGTGMIEHLTPGDHIWGIYGATDKPDAVIHFMGQNDIGNGVALATVQERFNTTVDLLRDKVAPVLHAATITPASTKTTEVMDVQRAYNDWLRTMPKGVRSIIDFAALVGNPEQTGLQAQYDSGDGLHPNTAAYTAMGNATPKSVTSKPLEPRIKDTGTRDITTTKTASVNGGSVFIRRRDDLVMVMFNGVSVNTAGHINIVPLPVGLRPKSITGANWRNGLVVDDAGTSVRNTSYFNGFLRILGAETGKVYQGTVWFYADGDLPTPYPGTAA</sequence>
<feature type="region of interest" description="Disordered" evidence="1">
    <location>
        <begin position="567"/>
        <end position="586"/>
    </location>
</feature>
<organism evidence="3 4">
    <name type="scientific">Kocuria dechangensis</name>
    <dbReference type="NCBI Taxonomy" id="1176249"/>
    <lineage>
        <taxon>Bacteria</taxon>
        <taxon>Bacillati</taxon>
        <taxon>Actinomycetota</taxon>
        <taxon>Actinomycetes</taxon>
        <taxon>Micrococcales</taxon>
        <taxon>Micrococcaceae</taxon>
        <taxon>Kocuria</taxon>
    </lineage>
</organism>
<reference evidence="3" key="1">
    <citation type="journal article" date="2014" name="Int. J. Syst. Evol. Microbiol.">
        <title>Complete genome sequence of Corynebacterium casei LMG S-19264T (=DSM 44701T), isolated from a smear-ripened cheese.</title>
        <authorList>
            <consortium name="US DOE Joint Genome Institute (JGI-PGF)"/>
            <person name="Walter F."/>
            <person name="Albersmeier A."/>
            <person name="Kalinowski J."/>
            <person name="Ruckert C."/>
        </authorList>
    </citation>
    <scope>NUCLEOTIDE SEQUENCE</scope>
    <source>
        <strain evidence="3">CGMCC 1.12187</strain>
    </source>
</reference>
<dbReference type="AlphaFoldDB" id="A0A917M1E0"/>
<gene>
    <name evidence="3" type="ORF">GCM10011374_38600</name>
</gene>
<evidence type="ECO:0000313" key="4">
    <source>
        <dbReference type="Proteomes" id="UP000638848"/>
    </source>
</evidence>
<dbReference type="InterPro" id="IPR013830">
    <property type="entry name" value="SGNH_hydro"/>
</dbReference>
<dbReference type="InterPro" id="IPR053140">
    <property type="entry name" value="GDSL_Rv0518-like"/>
</dbReference>
<feature type="domain" description="SGNH hydrolase-type esterase" evidence="2">
    <location>
        <begin position="394"/>
        <end position="564"/>
    </location>
</feature>
<keyword evidence="4" id="KW-1185">Reference proteome</keyword>